<evidence type="ECO:0000313" key="2">
    <source>
        <dbReference type="Proteomes" id="UP001153642"/>
    </source>
</evidence>
<accession>A0ABT6FMD5</accession>
<comment type="caution">
    <text evidence="1">The sequence shown here is derived from an EMBL/GenBank/DDBJ whole genome shotgun (WGS) entry which is preliminary data.</text>
</comment>
<gene>
    <name evidence="1" type="ORF">OSR52_01000</name>
</gene>
<protein>
    <submittedName>
        <fullName evidence="1">Uncharacterized protein</fullName>
    </submittedName>
</protein>
<dbReference type="EMBL" id="JAPMUA010000001">
    <property type="protein sequence ID" value="MDG3584426.1"/>
    <property type="molecule type" value="Genomic_DNA"/>
</dbReference>
<organism evidence="1 2">
    <name type="scientific">Galbibacter pacificus</name>
    <dbReference type="NCBI Taxonomy" id="2996052"/>
    <lineage>
        <taxon>Bacteria</taxon>
        <taxon>Pseudomonadati</taxon>
        <taxon>Bacteroidota</taxon>
        <taxon>Flavobacteriia</taxon>
        <taxon>Flavobacteriales</taxon>
        <taxon>Flavobacteriaceae</taxon>
        <taxon>Galbibacter</taxon>
    </lineage>
</organism>
<keyword evidence="2" id="KW-1185">Reference proteome</keyword>
<reference evidence="1" key="1">
    <citation type="submission" date="2022-11" db="EMBL/GenBank/DDBJ databases">
        <title>High-quality draft genome sequence of Galbibacter sp. strain CMA-7.</title>
        <authorList>
            <person name="Wei L."/>
            <person name="Dong C."/>
            <person name="Shao Z."/>
        </authorList>
    </citation>
    <scope>NUCLEOTIDE SEQUENCE</scope>
    <source>
        <strain evidence="1">CMA-7</strain>
    </source>
</reference>
<proteinExistence type="predicted"/>
<sequence length="134" mass="14369">MNIKCFIGTIVFSCCISLVKAQGISVENSLPVEDLIEQHFIQGCVEISNVCTLVNGSVNNINSYGYFEKQNAAFPFDNGIVITSGNINDIGGNFNNELLSAGENTWGSDAGGPGWDGTYNGKHMPQETIGLMPM</sequence>
<dbReference type="RefSeq" id="WP_277898189.1">
    <property type="nucleotide sequence ID" value="NZ_JAPMUA010000001.1"/>
</dbReference>
<name>A0ABT6FMD5_9FLAO</name>
<evidence type="ECO:0000313" key="1">
    <source>
        <dbReference type="EMBL" id="MDG3584426.1"/>
    </source>
</evidence>
<dbReference type="Proteomes" id="UP001153642">
    <property type="component" value="Unassembled WGS sequence"/>
</dbReference>